<protein>
    <submittedName>
        <fullName evidence="2">Uncharacterized protein</fullName>
    </submittedName>
</protein>
<evidence type="ECO:0000313" key="3">
    <source>
        <dbReference type="Proteomes" id="UP000439123"/>
    </source>
</evidence>
<organism evidence="2 3">
    <name type="scientific">Aeromonas veronii</name>
    <dbReference type="NCBI Taxonomy" id="654"/>
    <lineage>
        <taxon>Bacteria</taxon>
        <taxon>Pseudomonadati</taxon>
        <taxon>Pseudomonadota</taxon>
        <taxon>Gammaproteobacteria</taxon>
        <taxon>Aeromonadales</taxon>
        <taxon>Aeromonadaceae</taxon>
        <taxon>Aeromonas</taxon>
    </lineage>
</organism>
<evidence type="ECO:0000256" key="1">
    <source>
        <dbReference type="SAM" id="MobiDB-lite"/>
    </source>
</evidence>
<dbReference type="Proteomes" id="UP000439123">
    <property type="component" value="Unassembled WGS sequence"/>
</dbReference>
<gene>
    <name evidence="2" type="ORF">AERO8C_140333</name>
</gene>
<sequence length="58" mass="6603">MPSRHPAMCRVFFYLAMGTRPDGRGSSQEDEGQGKQEARYLSQPVCGDIQEGWLRRIC</sequence>
<name>A0A653KVB5_AERVE</name>
<feature type="region of interest" description="Disordered" evidence="1">
    <location>
        <begin position="20"/>
        <end position="40"/>
    </location>
</feature>
<evidence type="ECO:0000313" key="2">
    <source>
        <dbReference type="EMBL" id="VXA83015.1"/>
    </source>
</evidence>
<accession>A0A653KVB5</accession>
<reference evidence="2 3" key="1">
    <citation type="submission" date="2019-10" db="EMBL/GenBank/DDBJ databases">
        <authorList>
            <person name="Karimi E."/>
        </authorList>
    </citation>
    <scope>NUCLEOTIDE SEQUENCE [LARGE SCALE GENOMIC DNA]</scope>
    <source>
        <strain evidence="2">Aeromonas sp. 8C</strain>
    </source>
</reference>
<dbReference type="EMBL" id="CABWLC010000006">
    <property type="protein sequence ID" value="VXA83015.1"/>
    <property type="molecule type" value="Genomic_DNA"/>
</dbReference>
<proteinExistence type="predicted"/>
<dbReference type="AlphaFoldDB" id="A0A653KVB5"/>